<evidence type="ECO:0000256" key="9">
    <source>
        <dbReference type="ARBA" id="ARBA00022962"/>
    </source>
</evidence>
<evidence type="ECO:0000256" key="3">
    <source>
        <dbReference type="ARBA" id="ARBA00012746"/>
    </source>
</evidence>
<comment type="pathway">
    <text evidence="2">Purine metabolism; GMP biosynthesis; GMP from XMP (L-Gln route): step 1/1.</text>
</comment>
<feature type="domain" description="GMPS ATP-PPase" evidence="11">
    <location>
        <begin position="199"/>
        <end position="377"/>
    </location>
</feature>
<dbReference type="Gene3D" id="3.30.300.10">
    <property type="match status" value="1"/>
</dbReference>
<keyword evidence="7 10" id="KW-0658">Purine biosynthesis</keyword>
<keyword evidence="6 10" id="KW-0332">GMP biosynthesis</keyword>
<dbReference type="Pfam" id="PF00958">
    <property type="entry name" value="GMP_synt_C"/>
    <property type="match status" value="1"/>
</dbReference>
<evidence type="ECO:0000256" key="8">
    <source>
        <dbReference type="ARBA" id="ARBA00022840"/>
    </source>
</evidence>
<dbReference type="Pfam" id="PF03054">
    <property type="entry name" value="tRNA_Me_trans"/>
    <property type="match status" value="1"/>
</dbReference>
<feature type="binding site" evidence="10">
    <location>
        <begin position="226"/>
        <end position="232"/>
    </location>
    <ligand>
        <name>ATP</name>
        <dbReference type="ChEBI" id="CHEBI:30616"/>
    </ligand>
</feature>
<dbReference type="PROSITE" id="PS51553">
    <property type="entry name" value="GMPS_ATP_PPASE"/>
    <property type="match status" value="1"/>
</dbReference>
<dbReference type="EC" id="6.3.5.2" evidence="3"/>
<dbReference type="InterPro" id="IPR029062">
    <property type="entry name" value="Class_I_gatase-like"/>
</dbReference>
<name>A0A1G2G2U7_9BACT</name>
<evidence type="ECO:0000313" key="13">
    <source>
        <dbReference type="Proteomes" id="UP000177480"/>
    </source>
</evidence>
<dbReference type="UniPathway" id="UPA00189">
    <property type="reaction ID" value="UER00296"/>
</dbReference>
<dbReference type="GO" id="GO:0005524">
    <property type="term" value="F:ATP binding"/>
    <property type="evidence" value="ECO:0007669"/>
    <property type="project" value="UniProtKB-UniRule"/>
</dbReference>
<dbReference type="SUPFAM" id="SSF52317">
    <property type="entry name" value="Class I glutamine amidotransferase-like"/>
    <property type="match status" value="1"/>
</dbReference>
<keyword evidence="5 10" id="KW-0547">Nucleotide-binding</keyword>
<reference evidence="12 13" key="1">
    <citation type="journal article" date="2016" name="Nat. Commun.">
        <title>Thousands of microbial genomes shed light on interconnected biogeochemical processes in an aquifer system.</title>
        <authorList>
            <person name="Anantharaman K."/>
            <person name="Brown C.T."/>
            <person name="Hug L.A."/>
            <person name="Sharon I."/>
            <person name="Castelle C.J."/>
            <person name="Probst A.J."/>
            <person name="Thomas B.C."/>
            <person name="Singh A."/>
            <person name="Wilkins M.J."/>
            <person name="Karaoz U."/>
            <person name="Brodie E.L."/>
            <person name="Williams K.H."/>
            <person name="Hubbard S.S."/>
            <person name="Banfield J.F."/>
        </authorList>
    </citation>
    <scope>NUCLEOTIDE SEQUENCE [LARGE SCALE GENOMIC DNA]</scope>
</reference>
<evidence type="ECO:0000256" key="7">
    <source>
        <dbReference type="ARBA" id="ARBA00022755"/>
    </source>
</evidence>
<keyword evidence="9" id="KW-0315">Glutamine amidotransferase</keyword>
<evidence type="ECO:0000256" key="10">
    <source>
        <dbReference type="PROSITE-ProRule" id="PRU00886"/>
    </source>
</evidence>
<comment type="function">
    <text evidence="1">Catalyzes the synthesis of GMP from XMP.</text>
</comment>
<dbReference type="PANTHER" id="PTHR11922">
    <property type="entry name" value="GMP SYNTHASE-RELATED"/>
    <property type="match status" value="1"/>
</dbReference>
<accession>A0A1G2G2U7</accession>
<keyword evidence="8 10" id="KW-0067">ATP-binding</keyword>
<dbReference type="Pfam" id="PF00117">
    <property type="entry name" value="GATase"/>
    <property type="match status" value="1"/>
</dbReference>
<dbReference type="NCBIfam" id="NF000848">
    <property type="entry name" value="PRK00074.1"/>
    <property type="match status" value="1"/>
</dbReference>
<protein>
    <recommendedName>
        <fullName evidence="3">GMP synthase (glutamine-hydrolyzing)</fullName>
        <ecNumber evidence="3">6.3.5.2</ecNumber>
    </recommendedName>
</protein>
<evidence type="ECO:0000259" key="11">
    <source>
        <dbReference type="PROSITE" id="PS51553"/>
    </source>
</evidence>
<dbReference type="GO" id="GO:0003921">
    <property type="term" value="F:GMP synthase activity"/>
    <property type="evidence" value="ECO:0007669"/>
    <property type="project" value="InterPro"/>
</dbReference>
<dbReference type="SUPFAM" id="SSF52402">
    <property type="entry name" value="Adenine nucleotide alpha hydrolases-like"/>
    <property type="match status" value="1"/>
</dbReference>
<evidence type="ECO:0000256" key="5">
    <source>
        <dbReference type="ARBA" id="ARBA00022741"/>
    </source>
</evidence>
<keyword evidence="4" id="KW-0436">Ligase</keyword>
<dbReference type="AlphaFoldDB" id="A0A1G2G2U7"/>
<dbReference type="STRING" id="1802114.A2719_02285"/>
<comment type="caution">
    <text evidence="12">The sequence shown here is derived from an EMBL/GenBank/DDBJ whole genome shotgun (WGS) entry which is preliminary data.</text>
</comment>
<dbReference type="GO" id="GO:0005829">
    <property type="term" value="C:cytosol"/>
    <property type="evidence" value="ECO:0007669"/>
    <property type="project" value="TreeGrafter"/>
</dbReference>
<evidence type="ECO:0000256" key="1">
    <source>
        <dbReference type="ARBA" id="ARBA00002332"/>
    </source>
</evidence>
<dbReference type="Gene3D" id="3.40.50.620">
    <property type="entry name" value="HUPs"/>
    <property type="match status" value="1"/>
</dbReference>
<dbReference type="PRINTS" id="PR00096">
    <property type="entry name" value="GATASE"/>
</dbReference>
<dbReference type="InterPro" id="IPR014729">
    <property type="entry name" value="Rossmann-like_a/b/a_fold"/>
</dbReference>
<sequence>MLEGSQVLIVDFGSQLTQVIQRAIRELGVRSTIHKPDGVEHWLSESKPQCIIFSGGPASVYDAGALKPPGIVYEMGVPILGICYGMQVLAEHFGGRVESAGGNRDYGRAHVTFFREMVGGNDRSYEGETVFASHGDSVCELPVGFKKAAVFPHGGLAAMVDPVRRIWGVQYHPEAMHTVYGKQFLMRFLFETAKCKQDISQDEIYIYTQDHVKSLVEGRNVLVGYSGGVDSSVAVALVKQSAKSIVGVCIDTGGLREGELEEIKRNADSIGLSLKIVDTADVFLDALSGLEDAEEKRLAFANMYKQLFLREEQQRGADCVVKGSIGPDFIETKEAGALIKTHHNIDSYYIHPLRGLFKHEVREIGRRLGLPSKITERQPFPGPGLFIRILGPITRERMQLVRWADARVREVLRKNQLWDKISQTVVALFVVPTVGVKGDNRVYTNSIIVRAVSTPDFMTAEPYPVPLEVWREAESALTRHPDIVRMFIDVTSKPPATIEFQ</sequence>
<dbReference type="PRINTS" id="PR00097">
    <property type="entry name" value="ANTSNTHASEII"/>
</dbReference>
<dbReference type="PANTHER" id="PTHR11922:SF2">
    <property type="entry name" value="GMP SYNTHASE [GLUTAMINE-HYDROLYZING]"/>
    <property type="match status" value="1"/>
</dbReference>
<evidence type="ECO:0000313" key="12">
    <source>
        <dbReference type="EMBL" id="OGZ44201.1"/>
    </source>
</evidence>
<dbReference type="InterPro" id="IPR017926">
    <property type="entry name" value="GATASE"/>
</dbReference>
<gene>
    <name evidence="12" type="ORF">A2719_02285</name>
</gene>
<dbReference type="InterPro" id="IPR025777">
    <property type="entry name" value="GMPS_ATP_PPase_dom"/>
</dbReference>
<dbReference type="Gene3D" id="3.40.50.880">
    <property type="match status" value="1"/>
</dbReference>
<dbReference type="Proteomes" id="UP000177480">
    <property type="component" value="Unassembled WGS sequence"/>
</dbReference>
<evidence type="ECO:0000256" key="4">
    <source>
        <dbReference type="ARBA" id="ARBA00022598"/>
    </source>
</evidence>
<evidence type="ECO:0000256" key="2">
    <source>
        <dbReference type="ARBA" id="ARBA00005153"/>
    </source>
</evidence>
<organism evidence="12 13">
    <name type="scientific">Candidatus Ryanbacteria bacterium RIFCSPHIGHO2_01_FULL_45_22</name>
    <dbReference type="NCBI Taxonomy" id="1802114"/>
    <lineage>
        <taxon>Bacteria</taxon>
        <taxon>Candidatus Ryaniibacteriota</taxon>
    </lineage>
</organism>
<evidence type="ECO:0000256" key="6">
    <source>
        <dbReference type="ARBA" id="ARBA00022749"/>
    </source>
</evidence>
<proteinExistence type="predicted"/>
<dbReference type="EMBL" id="MHNK01000007">
    <property type="protein sequence ID" value="OGZ44201.1"/>
    <property type="molecule type" value="Genomic_DNA"/>
</dbReference>
<dbReference type="PROSITE" id="PS51273">
    <property type="entry name" value="GATASE_TYPE_1"/>
    <property type="match status" value="1"/>
</dbReference>
<dbReference type="InterPro" id="IPR001674">
    <property type="entry name" value="GMP_synth_C"/>
</dbReference>